<proteinExistence type="predicted"/>
<reference evidence="1 2" key="1">
    <citation type="journal article" date="2013" name="Biodegradation">
        <title>Occurrence of 4-tert-butylphenol (4-t-BP) biodegradation in an aquatic sample caused by the presence of Spirodela polyrrhiza and isolation of a 4-t-BP-utilizing bacterium.</title>
        <authorList>
            <person name="Ogata Y."/>
            <person name="Toyama T."/>
            <person name="Yu N."/>
            <person name="Wang X."/>
            <person name="Sei K."/>
            <person name="Ike M."/>
        </authorList>
    </citation>
    <scope>NUCLEOTIDE SEQUENCE [LARGE SCALE GENOMIC DNA]</scope>
    <source>
        <strain evidence="1 2">OMI</strain>
    </source>
</reference>
<protein>
    <recommendedName>
        <fullName evidence="3">Ribbon-helix-helix protein CopG domain-containing protein</fullName>
    </recommendedName>
</protein>
<reference evidence="1 2" key="2">
    <citation type="journal article" date="2013" name="Environ. Sci. Technol.">
        <title>The 4-tert-butylphenol-utilizing bacterium Sphingobium fuliginis OMI can degrade bisphenols via phenolic ring hydroxylation and meta-cleavage pathway.</title>
        <authorList>
            <person name="Ogata Y."/>
            <person name="Goda S."/>
            <person name="Toyama T."/>
            <person name="Sei K."/>
            <person name="Ike M."/>
        </authorList>
    </citation>
    <scope>NUCLEOTIDE SEQUENCE [LARGE SCALE GENOMIC DNA]</scope>
    <source>
        <strain evidence="1 2">OMI</strain>
    </source>
</reference>
<evidence type="ECO:0008006" key="3">
    <source>
        <dbReference type="Google" id="ProtNLM"/>
    </source>
</evidence>
<evidence type="ECO:0000313" key="2">
    <source>
        <dbReference type="Proteomes" id="UP000221538"/>
    </source>
</evidence>
<dbReference type="EMBL" id="BEWI01000030">
    <property type="protein sequence ID" value="GAY19716.1"/>
    <property type="molecule type" value="Genomic_DNA"/>
</dbReference>
<gene>
    <name evidence="1" type="ORF">SFOMI_0236</name>
</gene>
<accession>A0A292Z9S4</accession>
<comment type="caution">
    <text evidence="1">The sequence shown here is derived from an EMBL/GenBank/DDBJ whole genome shotgun (WGS) entry which is preliminary data.</text>
</comment>
<dbReference type="AlphaFoldDB" id="A0A292Z9S4"/>
<evidence type="ECO:0000313" key="1">
    <source>
        <dbReference type="EMBL" id="GAY19716.1"/>
    </source>
</evidence>
<name>A0A292Z9S4_SPHSA</name>
<sequence length="44" mass="4832">MVGVRLQPDDLAALDAWVEAQDGEPSRPEAVRKLMRLGLAAQEK</sequence>
<organism evidence="1 2">
    <name type="scientific">Sphingobium fuliginis (strain ATCC 27551)</name>
    <dbReference type="NCBI Taxonomy" id="336203"/>
    <lineage>
        <taxon>Bacteria</taxon>
        <taxon>Pseudomonadati</taxon>
        <taxon>Pseudomonadota</taxon>
        <taxon>Alphaproteobacteria</taxon>
        <taxon>Sphingomonadales</taxon>
        <taxon>Sphingomonadaceae</taxon>
        <taxon>Sphingobium</taxon>
    </lineage>
</organism>
<dbReference type="Proteomes" id="UP000221538">
    <property type="component" value="Unassembled WGS sequence"/>
</dbReference>